<keyword evidence="3" id="KW-0808">Transferase</keyword>
<dbReference type="PANTHER" id="PTHR12595">
    <property type="entry name" value="POS9-ACTIVATING FACTOR FAP7-RELATED"/>
    <property type="match status" value="1"/>
</dbReference>
<evidence type="ECO:0000256" key="2">
    <source>
        <dbReference type="ARBA" id="ARBA00022552"/>
    </source>
</evidence>
<evidence type="ECO:0000313" key="8">
    <source>
        <dbReference type="Proteomes" id="UP000600071"/>
    </source>
</evidence>
<protein>
    <recommendedName>
        <fullName evidence="9">Adenylate kinase</fullName>
    </recommendedName>
</protein>
<comment type="caution">
    <text evidence="7">The sequence shown here is derived from an EMBL/GenBank/DDBJ whole genome shotgun (WGS) entry which is preliminary data.</text>
</comment>
<evidence type="ECO:0000256" key="5">
    <source>
        <dbReference type="ARBA" id="ARBA00022777"/>
    </source>
</evidence>
<dbReference type="GO" id="GO:0004017">
    <property type="term" value="F:AMP kinase activity"/>
    <property type="evidence" value="ECO:0007669"/>
    <property type="project" value="InterPro"/>
</dbReference>
<evidence type="ECO:0000256" key="1">
    <source>
        <dbReference type="ARBA" id="ARBA00022517"/>
    </source>
</evidence>
<dbReference type="GO" id="GO:0006364">
    <property type="term" value="P:rRNA processing"/>
    <property type="evidence" value="ECO:0007669"/>
    <property type="project" value="UniProtKB-KW"/>
</dbReference>
<dbReference type="SUPFAM" id="SSF52540">
    <property type="entry name" value="P-loop containing nucleoside triphosphate hydrolases"/>
    <property type="match status" value="1"/>
</dbReference>
<dbReference type="PANTHER" id="PTHR12595:SF0">
    <property type="entry name" value="ADENYLATE KINASE ISOENZYME 6"/>
    <property type="match status" value="1"/>
</dbReference>
<dbReference type="Gene3D" id="3.40.50.300">
    <property type="entry name" value="P-loop containing nucleotide triphosphate hydrolases"/>
    <property type="match status" value="1"/>
</dbReference>
<gene>
    <name evidence="7" type="ORF">EYH50_04365</name>
</gene>
<organism evidence="7 8">
    <name type="scientific">Pyrodictium delaneyi</name>
    <dbReference type="NCBI Taxonomy" id="1273541"/>
    <lineage>
        <taxon>Archaea</taxon>
        <taxon>Thermoproteota</taxon>
        <taxon>Thermoprotei</taxon>
        <taxon>Desulfurococcales</taxon>
        <taxon>Pyrodictiaceae</taxon>
        <taxon>Pyrodictium</taxon>
    </lineage>
</organism>
<dbReference type="GO" id="GO:0016887">
    <property type="term" value="F:ATP hydrolysis activity"/>
    <property type="evidence" value="ECO:0007669"/>
    <property type="project" value="InterPro"/>
</dbReference>
<keyword evidence="6" id="KW-0067">ATP-binding</keyword>
<dbReference type="InterPro" id="IPR027417">
    <property type="entry name" value="P-loop_NTPase"/>
</dbReference>
<evidence type="ECO:0000256" key="3">
    <source>
        <dbReference type="ARBA" id="ARBA00022679"/>
    </source>
</evidence>
<evidence type="ECO:0000256" key="6">
    <source>
        <dbReference type="ARBA" id="ARBA00022840"/>
    </source>
</evidence>
<name>A0A832ZU40_9CREN</name>
<keyword evidence="4" id="KW-0547">Nucleotide-binding</keyword>
<keyword evidence="5" id="KW-0418">Kinase</keyword>
<dbReference type="InterPro" id="IPR020618">
    <property type="entry name" value="Adenyl_kinase_AK6"/>
</dbReference>
<accession>A0A832ZU40</accession>
<keyword evidence="2" id="KW-0698">rRNA processing</keyword>
<evidence type="ECO:0000256" key="4">
    <source>
        <dbReference type="ARBA" id="ARBA00022741"/>
    </source>
</evidence>
<sequence length="195" mass="21927">MIVVVGTPGAGKSLLGSSIARLLGRRFVTVSWIVLEKGLWIQYDAQRRSFVIDYERLLEALKRYTRHVVETHWLEPFEELLDVVEGVVVTRCHPVVLLRRLERRGWPPQKVAENVEAELVGVIAEEAKRLAGKGVPVVEIDTTRGSPAQNAADAVKMLRRGEARCCTEWLSVLREEELGFLLEKLTSLSSGVRTK</sequence>
<dbReference type="AlphaFoldDB" id="A0A832ZU40"/>
<dbReference type="Pfam" id="PF13238">
    <property type="entry name" value="AAA_18"/>
    <property type="match status" value="1"/>
</dbReference>
<proteinExistence type="predicted"/>
<dbReference type="GO" id="GO:0005524">
    <property type="term" value="F:ATP binding"/>
    <property type="evidence" value="ECO:0007669"/>
    <property type="project" value="UniProtKB-KW"/>
</dbReference>
<evidence type="ECO:0008006" key="9">
    <source>
        <dbReference type="Google" id="ProtNLM"/>
    </source>
</evidence>
<dbReference type="EMBL" id="DQVR01000095">
    <property type="protein sequence ID" value="HIQ24264.1"/>
    <property type="molecule type" value="Genomic_DNA"/>
</dbReference>
<keyword evidence="1" id="KW-0690">Ribosome biogenesis</keyword>
<dbReference type="Proteomes" id="UP000600071">
    <property type="component" value="Unassembled WGS sequence"/>
</dbReference>
<evidence type="ECO:0000313" key="7">
    <source>
        <dbReference type="EMBL" id="HIQ24264.1"/>
    </source>
</evidence>
<reference evidence="7" key="1">
    <citation type="journal article" date="2020" name="ISME J.">
        <title>Gammaproteobacteria mediating utilization of methyl-, sulfur- and petroleum organic compounds in deep ocean hydrothermal plumes.</title>
        <authorList>
            <person name="Zhou Z."/>
            <person name="Liu Y."/>
            <person name="Pan J."/>
            <person name="Cron B.R."/>
            <person name="Toner B.M."/>
            <person name="Anantharaman K."/>
            <person name="Breier J.A."/>
            <person name="Dick G.J."/>
            <person name="Li M."/>
        </authorList>
    </citation>
    <scope>NUCLEOTIDE SEQUENCE</scope>
    <source>
        <strain evidence="7">SZUA-1523</strain>
    </source>
</reference>